<reference evidence="11" key="2">
    <citation type="submission" date="2015-09" db="EMBL/GenBank/DDBJ databases">
        <title>Draft genome sequence of Mycobacterium neoaurum DSM 44074.</title>
        <authorList>
            <person name="Croce O."/>
            <person name="Robert C."/>
            <person name="Raoult D."/>
            <person name="Drancourt M."/>
        </authorList>
    </citation>
    <scope>NUCLEOTIDE SEQUENCE</scope>
    <source>
        <strain evidence="11">DSM 44074</strain>
    </source>
</reference>
<dbReference type="InterPro" id="IPR050139">
    <property type="entry name" value="GMP_reductase"/>
</dbReference>
<keyword evidence="4 6" id="KW-0560">Oxidoreductase</keyword>
<dbReference type="SUPFAM" id="SSF54631">
    <property type="entry name" value="CBS-domain pair"/>
    <property type="match status" value="1"/>
</dbReference>
<dbReference type="FunFam" id="3.20.20.70:FF:000424">
    <property type="entry name" value="Inosine-5'-monophosphate dehydrogenase 2"/>
    <property type="match status" value="1"/>
</dbReference>
<dbReference type="EMBL" id="LK021338">
    <property type="protein sequence ID" value="CDQ44659.1"/>
    <property type="molecule type" value="Genomic_DNA"/>
</dbReference>
<comment type="cofactor">
    <cofactor evidence="6">
        <name>a monovalent cation</name>
        <dbReference type="ChEBI" id="CHEBI:60242"/>
    </cofactor>
</comment>
<dbReference type="SUPFAM" id="SSF51412">
    <property type="entry name" value="Inosine monophosphate dehydrogenase (IMPDH)"/>
    <property type="match status" value="1"/>
</dbReference>
<evidence type="ECO:0000256" key="3">
    <source>
        <dbReference type="ARBA" id="ARBA00022857"/>
    </source>
</evidence>
<proteinExistence type="inferred from homology"/>
<comment type="function">
    <text evidence="6">Involved in the purine-salvage pathway. Catalyzes the NADPH-dependent conversion of GMP to IMP.</text>
</comment>
<dbReference type="CDD" id="cd00381">
    <property type="entry name" value="IMPDH"/>
    <property type="match status" value="1"/>
</dbReference>
<evidence type="ECO:0000256" key="1">
    <source>
        <dbReference type="ARBA" id="ARBA00022726"/>
    </source>
</evidence>
<evidence type="ECO:0000256" key="9">
    <source>
        <dbReference type="PROSITE-ProRule" id="PRU00703"/>
    </source>
</evidence>
<comment type="catalytic activity">
    <reaction evidence="6">
        <text>IMP + NH4(+) + NADP(+) = GMP + NADPH + 2 H(+)</text>
        <dbReference type="Rhea" id="RHEA:17185"/>
        <dbReference type="ChEBI" id="CHEBI:15378"/>
        <dbReference type="ChEBI" id="CHEBI:28938"/>
        <dbReference type="ChEBI" id="CHEBI:57783"/>
        <dbReference type="ChEBI" id="CHEBI:58053"/>
        <dbReference type="ChEBI" id="CHEBI:58115"/>
        <dbReference type="ChEBI" id="CHEBI:58349"/>
        <dbReference type="EC" id="1.7.1.7"/>
    </reaction>
</comment>
<dbReference type="InterPro" id="IPR005991">
    <property type="entry name" value="GUAB1"/>
</dbReference>
<keyword evidence="7" id="KW-0520">NAD</keyword>
<dbReference type="NCBIfam" id="TIGR01303">
    <property type="entry name" value="IMP_DH_rel_1"/>
    <property type="match status" value="1"/>
</dbReference>
<evidence type="ECO:0000256" key="2">
    <source>
        <dbReference type="ARBA" id="ARBA00022737"/>
    </source>
</evidence>
<name>A0AAV2WK54_MYCNE</name>
<dbReference type="GO" id="GO:0005829">
    <property type="term" value="C:cytosol"/>
    <property type="evidence" value="ECO:0007669"/>
    <property type="project" value="TreeGrafter"/>
</dbReference>
<dbReference type="PIRSF" id="PIRSF000130">
    <property type="entry name" value="IMPDH"/>
    <property type="match status" value="1"/>
</dbReference>
<feature type="binding site" description="in other chain" evidence="8">
    <location>
        <position position="314"/>
    </location>
    <ligand>
        <name>K(+)</name>
        <dbReference type="ChEBI" id="CHEBI:29103"/>
        <note>ligand shared between two tetrameric partners</note>
    </ligand>
</feature>
<dbReference type="GO" id="GO:0032264">
    <property type="term" value="P:IMP salvage"/>
    <property type="evidence" value="ECO:0007669"/>
    <property type="project" value="UniProtKB-UniRule"/>
</dbReference>
<dbReference type="PANTHER" id="PTHR43170">
    <property type="entry name" value="GMP REDUCTASE"/>
    <property type="match status" value="1"/>
</dbReference>
<dbReference type="AlphaFoldDB" id="A0AAV2WK54"/>
<dbReference type="InterPro" id="IPR046342">
    <property type="entry name" value="CBS_dom_sf"/>
</dbReference>
<evidence type="ECO:0000256" key="4">
    <source>
        <dbReference type="ARBA" id="ARBA00023002"/>
    </source>
</evidence>
<comment type="pathway">
    <text evidence="6">Purine metabolism; IMP biosynthesis via salvage pathway.</text>
</comment>
<organism evidence="11 12">
    <name type="scientific">Mycolicibacterium neoaurum</name>
    <name type="common">Mycobacterium neoaurum</name>
    <dbReference type="NCBI Taxonomy" id="1795"/>
    <lineage>
        <taxon>Bacteria</taxon>
        <taxon>Bacillati</taxon>
        <taxon>Actinomycetota</taxon>
        <taxon>Actinomycetes</taxon>
        <taxon>Mycobacteriales</taxon>
        <taxon>Mycobacteriaceae</taxon>
        <taxon>Mycolicibacterium</taxon>
    </lineage>
</organism>
<sequence length="493" mass="50717">MRLLAGGTGPTRLGGMRFLDGHRPPYDLTYNDVFIVPGRSEAASRFDVDLSTVDGSGTTIPVVVANMTAVAGRRMAETVARRGGIVVIPQDIPLSAVRHTVDFVKSRDLVADTPVQLAPDDSVTDALALINKRAHGAAVVVSEGRPVGVVTEAGCAGVDRFARVRDVATSDFVTAPAGTDPRKVFDLLDHAPVGVAVLTDGAGNLTGVLTRTGAVRAGIYSPAVDDAGRLRIAAAVGINGDVAAKARDLAEAGVDLIVIDTAHGHQAKMLDAVAAVAALDLGLPLAAGNVVSAGGTRDLINAGASIVKVGVGPGAMCTTRMMTGVGRPQFSAVVECASAATELGGHVWADGGVRHPRDVALALAAGASNVMIGSWFAGTYESPGDLLRDRDGRPYKESYGMASKRAVAARTAADGAFDRARKALFEEGISSSRMSLDPNRGGVEDLLDHITSGVRSTCTYVGARTLPELHDKVVLGVQSAAGFAEGHPLPTGW</sequence>
<dbReference type="GO" id="GO:0006166">
    <property type="term" value="P:purine ribonucleoside salvage"/>
    <property type="evidence" value="ECO:0007669"/>
    <property type="project" value="UniProtKB-KW"/>
</dbReference>
<dbReference type="Pfam" id="PF00478">
    <property type="entry name" value="IMPDH"/>
    <property type="match status" value="1"/>
</dbReference>
<dbReference type="SMART" id="SM01240">
    <property type="entry name" value="IMPDH"/>
    <property type="match status" value="1"/>
</dbReference>
<evidence type="ECO:0000256" key="7">
    <source>
        <dbReference type="PIRSR" id="PIRSR000130-3"/>
    </source>
</evidence>
<dbReference type="Proteomes" id="UP000028864">
    <property type="component" value="Unassembled WGS sequence"/>
</dbReference>
<evidence type="ECO:0000256" key="6">
    <source>
        <dbReference type="HAMAP-Rule" id="MF_02250"/>
    </source>
</evidence>
<keyword evidence="8" id="KW-0630">Potassium</keyword>
<dbReference type="CDD" id="cd02205">
    <property type="entry name" value="CBS_pair_SF"/>
    <property type="match status" value="1"/>
</dbReference>
<feature type="binding site" evidence="7">
    <location>
        <begin position="310"/>
        <end position="312"/>
    </location>
    <ligand>
        <name>NAD(+)</name>
        <dbReference type="ChEBI" id="CHEBI:57540"/>
    </ligand>
</feature>
<dbReference type="InterPro" id="IPR001093">
    <property type="entry name" value="IMP_DH_GMPRt"/>
</dbReference>
<feature type="binding site" evidence="6">
    <location>
        <begin position="260"/>
        <end position="262"/>
    </location>
    <ligand>
        <name>NADP(+)</name>
        <dbReference type="ChEBI" id="CHEBI:58349"/>
    </ligand>
</feature>
<gene>
    <name evidence="6" type="primary">guaB1</name>
    <name evidence="11" type="ORF">BN1047_02539</name>
</gene>
<dbReference type="InterPro" id="IPR005990">
    <property type="entry name" value="IMP_DH"/>
</dbReference>
<dbReference type="NCBIfam" id="NF005869">
    <property type="entry name" value="PRK07807.1"/>
    <property type="match status" value="1"/>
</dbReference>
<dbReference type="GO" id="GO:0003938">
    <property type="term" value="F:IMP dehydrogenase activity"/>
    <property type="evidence" value="ECO:0007669"/>
    <property type="project" value="InterPro"/>
</dbReference>
<dbReference type="Gene3D" id="3.20.20.70">
    <property type="entry name" value="Aldolase class I"/>
    <property type="match status" value="1"/>
</dbReference>
<keyword evidence="2" id="KW-0677">Repeat</keyword>
<keyword evidence="3 6" id="KW-0521">NADP</keyword>
<dbReference type="HAMAP" id="MF_02250">
    <property type="entry name" value="GMPR_GuaB1"/>
    <property type="match status" value="1"/>
</dbReference>
<feature type="active site" description="Thioimidate intermediate" evidence="6">
    <location>
        <position position="317"/>
    </location>
</feature>
<dbReference type="PROSITE" id="PS51371">
    <property type="entry name" value="CBS"/>
    <property type="match status" value="1"/>
</dbReference>
<comment type="similarity">
    <text evidence="6">Belongs to the IMPDH/GMPR family. GuaB1 subfamily.</text>
</comment>
<accession>A0AAV2WK54</accession>
<evidence type="ECO:0000313" key="12">
    <source>
        <dbReference type="Proteomes" id="UP000028864"/>
    </source>
</evidence>
<protein>
    <recommendedName>
        <fullName evidence="6">GMP reductase</fullName>
        <ecNumber evidence="6">1.7.1.7</ecNumber>
    </recommendedName>
    <alternativeName>
        <fullName evidence="6">Guanosine 5'-monophosphate reductase</fullName>
        <shortName evidence="6">GMPR</shortName>
    </alternativeName>
</protein>
<keyword evidence="1 6" id="KW-0660">Purine salvage</keyword>
<keyword evidence="5 9" id="KW-0129">CBS domain</keyword>
<reference evidence="11" key="1">
    <citation type="submission" date="2014-05" db="EMBL/GenBank/DDBJ databases">
        <authorList>
            <person name="Urmite Genomes"/>
        </authorList>
    </citation>
    <scope>NUCLEOTIDE SEQUENCE</scope>
    <source>
        <strain evidence="11">DSM 44074</strain>
    </source>
</reference>
<evidence type="ECO:0000313" key="11">
    <source>
        <dbReference type="EMBL" id="CDQ44659.1"/>
    </source>
</evidence>
<feature type="binding site" description="in other chain" evidence="8">
    <location>
        <position position="312"/>
    </location>
    <ligand>
        <name>K(+)</name>
        <dbReference type="ChEBI" id="CHEBI:29103"/>
        <note>ligand shared between two tetrameric partners</note>
    </ligand>
</feature>
<dbReference type="Pfam" id="PF00571">
    <property type="entry name" value="CBS"/>
    <property type="match status" value="2"/>
</dbReference>
<feature type="binding site" description="in other chain" evidence="8">
    <location>
        <position position="317"/>
    </location>
    <ligand>
        <name>K(+)</name>
        <dbReference type="ChEBI" id="CHEBI:29103"/>
        <note>ligand shared between two tetrameric partners</note>
    </ligand>
</feature>
<feature type="binding site" evidence="7">
    <location>
        <begin position="260"/>
        <end position="262"/>
    </location>
    <ligand>
        <name>NAD(+)</name>
        <dbReference type="ChEBI" id="CHEBI:57540"/>
    </ligand>
</feature>
<dbReference type="InterPro" id="IPR000644">
    <property type="entry name" value="CBS_dom"/>
</dbReference>
<feature type="domain" description="CBS" evidence="10">
    <location>
        <begin position="110"/>
        <end position="167"/>
    </location>
</feature>
<evidence type="ECO:0000256" key="5">
    <source>
        <dbReference type="ARBA" id="ARBA00023122"/>
    </source>
</evidence>
<feature type="binding site" evidence="6">
    <location>
        <begin position="310"/>
        <end position="312"/>
    </location>
    <ligand>
        <name>NADP(+)</name>
        <dbReference type="ChEBI" id="CHEBI:58349"/>
    </ligand>
</feature>
<evidence type="ECO:0000259" key="10">
    <source>
        <dbReference type="PROSITE" id="PS51371"/>
    </source>
</evidence>
<dbReference type="PANTHER" id="PTHR43170:SF5">
    <property type="entry name" value="GMP REDUCTASE"/>
    <property type="match status" value="1"/>
</dbReference>
<dbReference type="GO" id="GO:0003920">
    <property type="term" value="F:GMP reductase activity"/>
    <property type="evidence" value="ECO:0007669"/>
    <property type="project" value="UniProtKB-UniRule"/>
</dbReference>
<dbReference type="InterPro" id="IPR013785">
    <property type="entry name" value="Aldolase_TIM"/>
</dbReference>
<evidence type="ECO:0000256" key="8">
    <source>
        <dbReference type="PIRSR" id="PIRSR000130-4"/>
    </source>
</evidence>
<dbReference type="EC" id="1.7.1.7" evidence="6"/>